<dbReference type="Gene3D" id="3.40.190.10">
    <property type="entry name" value="Periplasmic binding protein-like II"/>
    <property type="match status" value="1"/>
</dbReference>
<accession>A0A852T2T7</accession>
<dbReference type="EMBL" id="JACCBJ010000001">
    <property type="protein sequence ID" value="NYD75956.1"/>
    <property type="molecule type" value="Genomic_DNA"/>
</dbReference>
<evidence type="ECO:0000313" key="3">
    <source>
        <dbReference type="Proteomes" id="UP000589620"/>
    </source>
</evidence>
<dbReference type="PANTHER" id="PTHR43649:SF14">
    <property type="entry name" value="BLR3389 PROTEIN"/>
    <property type="match status" value="1"/>
</dbReference>
<name>A0A852T2T7_9MICO</name>
<evidence type="ECO:0000313" key="2">
    <source>
        <dbReference type="EMBL" id="NYD75956.1"/>
    </source>
</evidence>
<comment type="caution">
    <text evidence="2">The sequence shown here is derived from an EMBL/GenBank/DDBJ whole genome shotgun (WGS) entry which is preliminary data.</text>
</comment>
<sequence>MTTPRKPGGRTVARLAAAAAAVAVAAAGLVGCSSGNGGDAGTTFTILQYEDPKTAQGQGWQLALEMFKKKHPGVKVDFQTTSFDAVRKNAKLTLGGNKVPDVVEFNKGNADGGQLASQGLLSPLDDQVKKYGWDKKVTGGMQSFAKYDEQGRAGSGDWYGIPNIGEYVTFYYNKDLFAKAGIAAEPKTMDEFVAAMQKLQAAGITPVSSSASTNQGFNQMWVWYSLVSAYADRSQIDDFMFLKGTVDFSADPWKKGTEQFQDWIDKGYLGTDLAGLTYEQANVNFLSGKTGMLIWNNGVFSRVKDQKDFAWGYFTLPGANMSMGSSGHLWGVPAKAKNKDLAYDWIDTTLSPEVQNKIGELGGLPLAGDSSKISDPVTRAYTERFDEIVKADTLTFYPDYPVPGFLDFIQTNMAAMSNKNETADEYIQKLQKFYDDGKKATDQG</sequence>
<dbReference type="SUPFAM" id="SSF53850">
    <property type="entry name" value="Periplasmic binding protein-like II"/>
    <property type="match status" value="1"/>
</dbReference>
<dbReference type="PANTHER" id="PTHR43649">
    <property type="entry name" value="ARABINOSE-BINDING PROTEIN-RELATED"/>
    <property type="match status" value="1"/>
</dbReference>
<dbReference type="InterPro" id="IPR006059">
    <property type="entry name" value="SBP"/>
</dbReference>
<reference evidence="2 3" key="1">
    <citation type="submission" date="2020-07" db="EMBL/GenBank/DDBJ databases">
        <title>Sequencing the genomes of 1000 actinobacteria strains.</title>
        <authorList>
            <person name="Klenk H.-P."/>
        </authorList>
    </citation>
    <scope>NUCLEOTIDE SEQUENCE [LARGE SCALE GENOMIC DNA]</scope>
    <source>
        <strain evidence="2 3">DSM 23871</strain>
    </source>
</reference>
<dbReference type="RefSeq" id="WP_179457728.1">
    <property type="nucleotide sequence ID" value="NZ_BAAAPX010000001.1"/>
</dbReference>
<protein>
    <submittedName>
        <fullName evidence="2">Raffinose/stachyose/melibiose transport system substrate-binding protein</fullName>
    </submittedName>
</protein>
<feature type="chain" id="PRO_5038888721" evidence="1">
    <location>
        <begin position="26"/>
        <end position="444"/>
    </location>
</feature>
<organism evidence="2 3">
    <name type="scientific">Leifsonia soli</name>
    <dbReference type="NCBI Taxonomy" id="582665"/>
    <lineage>
        <taxon>Bacteria</taxon>
        <taxon>Bacillati</taxon>
        <taxon>Actinomycetota</taxon>
        <taxon>Actinomycetes</taxon>
        <taxon>Micrococcales</taxon>
        <taxon>Microbacteriaceae</taxon>
        <taxon>Leifsonia</taxon>
    </lineage>
</organism>
<evidence type="ECO:0000256" key="1">
    <source>
        <dbReference type="SAM" id="SignalP"/>
    </source>
</evidence>
<proteinExistence type="predicted"/>
<feature type="signal peptide" evidence="1">
    <location>
        <begin position="1"/>
        <end position="25"/>
    </location>
</feature>
<dbReference type="Proteomes" id="UP000589620">
    <property type="component" value="Unassembled WGS sequence"/>
</dbReference>
<dbReference type="AlphaFoldDB" id="A0A852T2T7"/>
<keyword evidence="1" id="KW-0732">Signal</keyword>
<dbReference type="Pfam" id="PF01547">
    <property type="entry name" value="SBP_bac_1"/>
    <property type="match status" value="1"/>
</dbReference>
<keyword evidence="3" id="KW-1185">Reference proteome</keyword>
<dbReference type="InterPro" id="IPR050490">
    <property type="entry name" value="Bact_solute-bd_prot1"/>
</dbReference>
<dbReference type="PROSITE" id="PS51257">
    <property type="entry name" value="PROKAR_LIPOPROTEIN"/>
    <property type="match status" value="1"/>
</dbReference>
<gene>
    <name evidence="2" type="ORF">BJ963_003475</name>
</gene>